<dbReference type="AlphaFoldDB" id="A0AAN2BLC2"/>
<dbReference type="Pfam" id="PF00072">
    <property type="entry name" value="Response_reg"/>
    <property type="match status" value="1"/>
</dbReference>
<gene>
    <name evidence="4" type="ORF">MARGE09_P3145</name>
</gene>
<protein>
    <submittedName>
        <fullName evidence="4">Two-component system response regulator</fullName>
    </submittedName>
</protein>
<evidence type="ECO:0000259" key="3">
    <source>
        <dbReference type="PROSITE" id="PS50110"/>
    </source>
</evidence>
<dbReference type="PANTHER" id="PTHR44591:SF3">
    <property type="entry name" value="RESPONSE REGULATORY DOMAIN-CONTAINING PROTEIN"/>
    <property type="match status" value="1"/>
</dbReference>
<name>A0AAN2BLC2_9GAMM</name>
<dbReference type="PANTHER" id="PTHR44591">
    <property type="entry name" value="STRESS RESPONSE REGULATOR PROTEIN 1"/>
    <property type="match status" value="1"/>
</dbReference>
<dbReference type="GO" id="GO:0000160">
    <property type="term" value="P:phosphorelay signal transduction system"/>
    <property type="evidence" value="ECO:0007669"/>
    <property type="project" value="InterPro"/>
</dbReference>
<dbReference type="RefSeq" id="WP_236983690.1">
    <property type="nucleotide sequence ID" value="NZ_AP023086.1"/>
</dbReference>
<dbReference type="Proteomes" id="UP001320119">
    <property type="component" value="Chromosome"/>
</dbReference>
<accession>A0AAN2BLC2</accession>
<sequence>MNGQTNRVMIVDDNPSEIQTILGALKAHHTINVATSGEQAIKSLMASNEEQLPELLLLDINMPGIDGYETCLEIKKAPKLQHIEVVFFSANDSTEEITKGFDVGACDYVIKPFDSDILLSKIKTTLKNKEQRKSLTAAAKTANTIAMSAMRDSGDLGIILSFLRACFDVNNLDELAHCVIDALIGLNLTGSTLLYDNADSAIHSSDNSISELEITFLQRLRSSAPSIHEYNRKVIIGREGIALLINDLPDDRDNAARLKDHLMTLVEGIQNKLAHIKQANEGKTARLLKVRETVVGAHKKLTAVQEQQKNHKAGNMSILDEMVHEVEASFFAMGLTDAQEEQLLHIFTTAASKALDHFEQGIVIDQQLETIINELSSSIIKFSD</sequence>
<dbReference type="Gene3D" id="3.40.50.2300">
    <property type="match status" value="1"/>
</dbReference>
<dbReference type="InterPro" id="IPR011006">
    <property type="entry name" value="CheY-like_superfamily"/>
</dbReference>
<dbReference type="SMART" id="SM00448">
    <property type="entry name" value="REC"/>
    <property type="match status" value="1"/>
</dbReference>
<dbReference type="SUPFAM" id="SSF52172">
    <property type="entry name" value="CheY-like"/>
    <property type="match status" value="1"/>
</dbReference>
<organism evidence="4 5">
    <name type="scientific">Marinagarivorans cellulosilyticus</name>
    <dbReference type="NCBI Taxonomy" id="2721545"/>
    <lineage>
        <taxon>Bacteria</taxon>
        <taxon>Pseudomonadati</taxon>
        <taxon>Pseudomonadota</taxon>
        <taxon>Gammaproteobacteria</taxon>
        <taxon>Cellvibrionales</taxon>
        <taxon>Cellvibrionaceae</taxon>
        <taxon>Marinagarivorans</taxon>
    </lineage>
</organism>
<reference evidence="4 5" key="1">
    <citation type="journal article" date="2022" name="IScience">
        <title>An ultrasensitive nanofiber-based assay for enzymatic hydrolysis and deep-sea microbial degradation of cellulose.</title>
        <authorList>
            <person name="Tsudome M."/>
            <person name="Tachioka M."/>
            <person name="Miyazaki M."/>
            <person name="Uchimura K."/>
            <person name="Tsuda M."/>
            <person name="Takaki Y."/>
            <person name="Deguchi S."/>
        </authorList>
    </citation>
    <scope>NUCLEOTIDE SEQUENCE [LARGE SCALE GENOMIC DNA]</scope>
    <source>
        <strain evidence="4 5">GE09</strain>
    </source>
</reference>
<dbReference type="KEGG" id="marq:MARGE09_P3145"/>
<feature type="domain" description="Response regulatory" evidence="3">
    <location>
        <begin position="7"/>
        <end position="126"/>
    </location>
</feature>
<feature type="modified residue" description="4-aspartylphosphate" evidence="2">
    <location>
        <position position="59"/>
    </location>
</feature>
<evidence type="ECO:0000256" key="2">
    <source>
        <dbReference type="PROSITE-ProRule" id="PRU00169"/>
    </source>
</evidence>
<dbReference type="InterPro" id="IPR001789">
    <property type="entry name" value="Sig_transdc_resp-reg_receiver"/>
</dbReference>
<evidence type="ECO:0000313" key="4">
    <source>
        <dbReference type="EMBL" id="BCD98944.1"/>
    </source>
</evidence>
<evidence type="ECO:0000313" key="5">
    <source>
        <dbReference type="Proteomes" id="UP001320119"/>
    </source>
</evidence>
<keyword evidence="1 2" id="KW-0597">Phosphoprotein</keyword>
<evidence type="ECO:0000256" key="1">
    <source>
        <dbReference type="ARBA" id="ARBA00022553"/>
    </source>
</evidence>
<keyword evidence="5" id="KW-1185">Reference proteome</keyword>
<dbReference type="PROSITE" id="PS50110">
    <property type="entry name" value="RESPONSE_REGULATORY"/>
    <property type="match status" value="1"/>
</dbReference>
<proteinExistence type="predicted"/>
<dbReference type="InterPro" id="IPR050595">
    <property type="entry name" value="Bact_response_regulator"/>
</dbReference>
<dbReference type="EMBL" id="AP023086">
    <property type="protein sequence ID" value="BCD98944.1"/>
    <property type="molecule type" value="Genomic_DNA"/>
</dbReference>